<dbReference type="Pfam" id="PF01288">
    <property type="entry name" value="HPPK"/>
    <property type="match status" value="1"/>
</dbReference>
<dbReference type="NCBIfam" id="TIGR00526">
    <property type="entry name" value="folB_dom"/>
    <property type="match status" value="1"/>
</dbReference>
<comment type="catalytic activity">
    <reaction evidence="10">
        <text>7,8-dihydroneopterin = 6-hydroxymethyl-7,8-dihydropterin + glycolaldehyde</text>
        <dbReference type="Rhea" id="RHEA:10540"/>
        <dbReference type="ChEBI" id="CHEBI:17001"/>
        <dbReference type="ChEBI" id="CHEBI:17071"/>
        <dbReference type="ChEBI" id="CHEBI:44841"/>
        <dbReference type="EC" id="4.1.2.25"/>
    </reaction>
</comment>
<dbReference type="EC" id="2.7.6.3" evidence="10"/>
<keyword evidence="10" id="KW-0456">Lyase</keyword>
<dbReference type="OrthoDB" id="1122272at2"/>
<dbReference type="SUPFAM" id="SSF55083">
    <property type="entry name" value="6-hydroxymethyl-7,8-dihydropterin pyrophosphokinase, HPPK"/>
    <property type="match status" value="1"/>
</dbReference>
<comment type="caution">
    <text evidence="12">The sequence shown here is derived from an EMBL/GenBank/DDBJ whole genome shotgun (WGS) entry which is preliminary data.</text>
</comment>
<organism evidence="12 13">
    <name type="scientific">Kaistella daneshvariae</name>
    <dbReference type="NCBI Taxonomy" id="2487074"/>
    <lineage>
        <taxon>Bacteria</taxon>
        <taxon>Pseudomonadati</taxon>
        <taxon>Bacteroidota</taxon>
        <taxon>Flavobacteriia</taxon>
        <taxon>Flavobacteriales</taxon>
        <taxon>Weeksellaceae</taxon>
        <taxon>Chryseobacterium group</taxon>
        <taxon>Kaistella</taxon>
    </lineage>
</organism>
<evidence type="ECO:0000313" key="12">
    <source>
        <dbReference type="EMBL" id="ROI10364.1"/>
    </source>
</evidence>
<dbReference type="CDD" id="cd00483">
    <property type="entry name" value="HPPK"/>
    <property type="match status" value="1"/>
</dbReference>
<evidence type="ECO:0000256" key="1">
    <source>
        <dbReference type="ARBA" id="ARBA00005051"/>
    </source>
</evidence>
<proteinExistence type="inferred from homology"/>
<dbReference type="NCBIfam" id="TIGR01498">
    <property type="entry name" value="folK"/>
    <property type="match status" value="1"/>
</dbReference>
<dbReference type="SMART" id="SM00905">
    <property type="entry name" value="FolB"/>
    <property type="match status" value="1"/>
</dbReference>
<dbReference type="Gene3D" id="3.30.70.560">
    <property type="entry name" value="7,8-Dihydro-6-hydroxymethylpterin-pyrophosphokinase HPPK"/>
    <property type="match status" value="1"/>
</dbReference>
<evidence type="ECO:0000256" key="2">
    <source>
        <dbReference type="ARBA" id="ARBA00005810"/>
    </source>
</evidence>
<evidence type="ECO:0000256" key="7">
    <source>
        <dbReference type="ARBA" id="ARBA00022840"/>
    </source>
</evidence>
<comment type="pathway">
    <text evidence="1">Cofactor biosynthesis; tetrahydrofolate biosynthesis; 2-amino-4-hydroxy-6-hydroxymethyl-7,8-dihydropteridine diphosphate from 7,8-dihydroneopterin triphosphate: step 4/4.</text>
</comment>
<evidence type="ECO:0000256" key="4">
    <source>
        <dbReference type="ARBA" id="ARBA00022679"/>
    </source>
</evidence>
<comment type="similarity">
    <text evidence="3">In the N-terminal section; belongs to the DHNA family.</text>
</comment>
<evidence type="ECO:0000256" key="8">
    <source>
        <dbReference type="ARBA" id="ARBA00022909"/>
    </source>
</evidence>
<dbReference type="InterPro" id="IPR000550">
    <property type="entry name" value="Hppk"/>
</dbReference>
<dbReference type="Proteomes" id="UP000270224">
    <property type="component" value="Unassembled WGS sequence"/>
</dbReference>
<evidence type="ECO:0000259" key="11">
    <source>
        <dbReference type="SMART" id="SM00905"/>
    </source>
</evidence>
<evidence type="ECO:0000256" key="3">
    <source>
        <dbReference type="ARBA" id="ARBA00009640"/>
    </source>
</evidence>
<dbReference type="InterPro" id="IPR043133">
    <property type="entry name" value="GTP-CH-I_C/QueF"/>
</dbReference>
<comment type="pathway">
    <text evidence="10">Cofactor biosynthesis; tetrahydrofolate biosynthesis; 2-amino-4-hydroxy-6-hydroxymethyl-7,8-dihydropteridine diphosphate from 7,8-dihydroneopterin triphosphate: step 3/4.</text>
</comment>
<dbReference type="PANTHER" id="PTHR43071">
    <property type="entry name" value="2-AMINO-4-HYDROXY-6-HYDROXYMETHYLDIHYDROPTERIDINE PYROPHOSPHOKINASE"/>
    <property type="match status" value="1"/>
</dbReference>
<dbReference type="CDD" id="cd00534">
    <property type="entry name" value="DHNA_DHNTPE"/>
    <property type="match status" value="1"/>
</dbReference>
<dbReference type="Pfam" id="PF02152">
    <property type="entry name" value="FolB"/>
    <property type="match status" value="1"/>
</dbReference>
<evidence type="ECO:0000256" key="9">
    <source>
        <dbReference type="ARBA" id="ARBA00029409"/>
    </source>
</evidence>
<keyword evidence="4 12" id="KW-0808">Transferase</keyword>
<keyword evidence="7" id="KW-0067">ATP-binding</keyword>
<protein>
    <recommendedName>
        <fullName evidence="10">Bifunctional folate synthesis protein</fullName>
    </recommendedName>
    <domain>
        <recommendedName>
            <fullName evidence="10">Dihydroneopterin aldolase</fullName>
            <shortName evidence="10">DHNA</shortName>
            <ecNumber evidence="10">4.1.2.25</ecNumber>
        </recommendedName>
        <alternativeName>
            <fullName evidence="10">7,8-dihydroneopterin aldolase</fullName>
        </alternativeName>
    </domain>
    <domain>
        <recommendedName>
            <fullName evidence="10">2-amino-4-hydroxy-6-hydroxymethyldihydropteridine pyrophosphokinase</fullName>
            <ecNumber evidence="10">2.7.6.3</ecNumber>
        </recommendedName>
        <alternativeName>
            <fullName evidence="10">6-hydroxymethyl-7,8-dihydropterin pyrophosphokinase</fullName>
            <shortName evidence="10">PPPK</shortName>
        </alternativeName>
        <alternativeName>
            <fullName evidence="10">7,8-dihydro-6-hydroxymethylpterin pyrophosphokinase</fullName>
            <shortName evidence="10">HPPK</shortName>
        </alternativeName>
    </domain>
</protein>
<evidence type="ECO:0000256" key="5">
    <source>
        <dbReference type="ARBA" id="ARBA00022741"/>
    </source>
</evidence>
<comment type="function">
    <text evidence="10">Catalyzes the conversion of 7,8-dihydroneopterin to 6-hydroxymethyl-7,8-dihydropterin.</text>
</comment>
<dbReference type="GO" id="GO:0046656">
    <property type="term" value="P:folic acid biosynthetic process"/>
    <property type="evidence" value="ECO:0007669"/>
    <property type="project" value="UniProtKB-UniRule"/>
</dbReference>
<evidence type="ECO:0000256" key="6">
    <source>
        <dbReference type="ARBA" id="ARBA00022777"/>
    </source>
</evidence>
<dbReference type="InterPro" id="IPR035907">
    <property type="entry name" value="Hppk_sf"/>
</dbReference>
<dbReference type="InterPro" id="IPR006156">
    <property type="entry name" value="Dihydroneopterin_aldolase"/>
</dbReference>
<dbReference type="NCBIfam" id="TIGR00525">
    <property type="entry name" value="folB"/>
    <property type="match status" value="1"/>
</dbReference>
<dbReference type="GO" id="GO:0003848">
    <property type="term" value="F:2-amino-4-hydroxy-6-hydroxymethyldihydropteridine diphosphokinase activity"/>
    <property type="evidence" value="ECO:0007669"/>
    <property type="project" value="UniProtKB-EC"/>
</dbReference>
<comment type="function">
    <text evidence="9">Catalyzes the transfer of pyrophosphate from adenosine triphosphate (ATP) to 6-hydroxymethyl-7,8-dihydropterin, an enzymatic step in folate biosynthesis pathway.</text>
</comment>
<evidence type="ECO:0000313" key="13">
    <source>
        <dbReference type="Proteomes" id="UP000270224"/>
    </source>
</evidence>
<comment type="similarity">
    <text evidence="10">Belongs to the DHNA family.</text>
</comment>
<dbReference type="GO" id="GO:0016301">
    <property type="term" value="F:kinase activity"/>
    <property type="evidence" value="ECO:0007669"/>
    <property type="project" value="UniProtKB-KW"/>
</dbReference>
<comment type="similarity">
    <text evidence="2">Belongs to the HPPK family.</text>
</comment>
<dbReference type="InterPro" id="IPR006157">
    <property type="entry name" value="FolB_dom"/>
</dbReference>
<keyword evidence="5" id="KW-0547">Nucleotide-binding</keyword>
<keyword evidence="6 12" id="KW-0418">Kinase</keyword>
<dbReference type="EC" id="4.1.2.25" evidence="10"/>
<keyword evidence="8 10" id="KW-0289">Folate biosynthesis</keyword>
<accession>A0A3N0WZ13</accession>
<feature type="domain" description="Dihydroneopterin aldolase/epimerase" evidence="11">
    <location>
        <begin position="12"/>
        <end position="123"/>
    </location>
</feature>
<dbReference type="EMBL" id="RJUG01000001">
    <property type="protein sequence ID" value="ROI10364.1"/>
    <property type="molecule type" value="Genomic_DNA"/>
</dbReference>
<name>A0A3N0WZ13_9FLAO</name>
<reference evidence="13" key="1">
    <citation type="submission" date="2018-11" db="EMBL/GenBank/DDBJ databases">
        <title>Proposal to divide the Flavobacteriaceae and reorganize its genera based on Amino Acid Identity values calculated from whole genome sequences.</title>
        <authorList>
            <person name="Nicholson A.C."/>
            <person name="Gulvik C.A."/>
            <person name="Whitney A.M."/>
            <person name="Humrighouse B.W."/>
            <person name="Bell M."/>
            <person name="Holmes B."/>
            <person name="Steigerwalt A."/>
            <person name="Villarma A."/>
            <person name="Sheth M."/>
            <person name="Batra D."/>
            <person name="Pryor J."/>
            <person name="Bernardet J.-F."/>
            <person name="Hugo C."/>
            <person name="Kampfer P."/>
            <person name="Newman J."/>
            <person name="Mcquiston J.R."/>
        </authorList>
    </citation>
    <scope>NUCLEOTIDE SEQUENCE [LARGE SCALE GENOMIC DNA]</scope>
    <source>
        <strain evidence="13">H3056</strain>
    </source>
</reference>
<dbReference type="PANTHER" id="PTHR43071:SF1">
    <property type="entry name" value="2-AMINO-4-HYDROXY-6-HYDROXYMETHYLDIHYDROPTERIDINE PYROPHOSPHOKINASE"/>
    <property type="match status" value="1"/>
</dbReference>
<dbReference type="GO" id="GO:0004150">
    <property type="term" value="F:dihydroneopterin aldolase activity"/>
    <property type="evidence" value="ECO:0007669"/>
    <property type="project" value="UniProtKB-UniRule"/>
</dbReference>
<dbReference type="AlphaFoldDB" id="A0A3N0WZ13"/>
<dbReference type="RefSeq" id="WP_123264457.1">
    <property type="nucleotide sequence ID" value="NZ_RJUG01000001.1"/>
</dbReference>
<reference evidence="13" key="2">
    <citation type="submission" date="2018-11" db="EMBL/GenBank/DDBJ databases">
        <title>Proposal to divide the Flavobacteriaceae and reorganize its genera based on Amino Acid Identity values calculated from whole genome sequences.</title>
        <authorList>
            <person name="Nicholson A.C."/>
            <person name="Gulvik C.A."/>
            <person name="Whitney A.M."/>
            <person name="Humrighouse B.W."/>
            <person name="Bell M."/>
            <person name="Holmens B."/>
            <person name="Steigerwalt A."/>
            <person name="Villarma A."/>
            <person name="Sheth M."/>
            <person name="Batra D."/>
            <person name="Pryor J."/>
            <person name="Bernardet J.-F."/>
            <person name="Hugo C."/>
            <person name="Kampfer P."/>
            <person name="Newman J."/>
            <person name="Mcquiston J.R."/>
        </authorList>
    </citation>
    <scope>NUCLEOTIDE SEQUENCE [LARGE SCALE GENOMIC DNA]</scope>
    <source>
        <strain evidence="13">H3056</strain>
    </source>
</reference>
<sequence>MSATYNTRLSTVKIENLRLRAFIGFMDWETEKLQDLVISFSFKYDAAAASESDDIKYAVDYKAITKDIIELVENKSYFLLETLAEKIYVQIQNAAAGLEDISVKIEKPNALRFADSVMVKIDGKDRYNTAIIALGSNINSEQNFSDALKLLQDCGFIMQRTEFLKTKPLKFESQPEFLNGAVLLRTKKSLSELKMHLKQIEALLGRVRTDNKNAPRTIDLDVTTYNGFVIDQEIQTFPFLLDFVRQLQPSIQLENRDLA</sequence>
<dbReference type="UniPathway" id="UPA00077">
    <property type="reaction ID" value="UER00154"/>
</dbReference>
<gene>
    <name evidence="12" type="primary">folK</name>
    <name evidence="12" type="ORF">EGI11_00195</name>
</gene>
<dbReference type="Gene3D" id="3.30.1130.10">
    <property type="match status" value="1"/>
</dbReference>
<dbReference type="SUPFAM" id="SSF55620">
    <property type="entry name" value="Tetrahydrobiopterin biosynthesis enzymes-like"/>
    <property type="match status" value="1"/>
</dbReference>
<dbReference type="GO" id="GO:0005524">
    <property type="term" value="F:ATP binding"/>
    <property type="evidence" value="ECO:0007669"/>
    <property type="project" value="UniProtKB-KW"/>
</dbReference>
<dbReference type="GO" id="GO:0046654">
    <property type="term" value="P:tetrahydrofolate biosynthetic process"/>
    <property type="evidence" value="ECO:0007669"/>
    <property type="project" value="UniProtKB-UniRule"/>
</dbReference>
<evidence type="ECO:0000256" key="10">
    <source>
        <dbReference type="RuleBase" id="RU362079"/>
    </source>
</evidence>